<dbReference type="PROSITE" id="PS50943">
    <property type="entry name" value="HTH_CROC1"/>
    <property type="match status" value="1"/>
</dbReference>
<proteinExistence type="predicted"/>
<dbReference type="CDD" id="cd00093">
    <property type="entry name" value="HTH_XRE"/>
    <property type="match status" value="1"/>
</dbReference>
<sequence length="130" mass="14085">MPSEAIHPVDVHVGKRLRESRTACGVTQAELGADLGISAQQVQKYENGSNRISASKLFEIAGRLGTGIDWFFEGLEARAPVLLGETQGAFEAEPTSHEQTRAMIAAFRALPDDAARTDALTYVQNRAEQT</sequence>
<dbReference type="EMBL" id="JBHTIK010000001">
    <property type="protein sequence ID" value="MFD0846865.1"/>
    <property type="molecule type" value="Genomic_DNA"/>
</dbReference>
<dbReference type="Pfam" id="PF01381">
    <property type="entry name" value="HTH_3"/>
    <property type="match status" value="1"/>
</dbReference>
<evidence type="ECO:0000259" key="1">
    <source>
        <dbReference type="PROSITE" id="PS50943"/>
    </source>
</evidence>
<gene>
    <name evidence="2" type="ORF">ACFQ00_00865</name>
</gene>
<comment type="caution">
    <text evidence="2">The sequence shown here is derived from an EMBL/GenBank/DDBJ whole genome shotgun (WGS) entry which is preliminary data.</text>
</comment>
<organism evidence="2 3">
    <name type="scientific">Sphingosinicella xenopeptidilytica</name>
    <dbReference type="NCBI Taxonomy" id="364098"/>
    <lineage>
        <taxon>Bacteria</taxon>
        <taxon>Pseudomonadati</taxon>
        <taxon>Pseudomonadota</taxon>
        <taxon>Alphaproteobacteria</taxon>
        <taxon>Sphingomonadales</taxon>
        <taxon>Sphingosinicellaceae</taxon>
        <taxon>Sphingosinicella</taxon>
    </lineage>
</organism>
<name>A0ABW3BX95_SPHXN</name>
<dbReference type="InterPro" id="IPR010982">
    <property type="entry name" value="Lambda_DNA-bd_dom_sf"/>
</dbReference>
<evidence type="ECO:0000313" key="3">
    <source>
        <dbReference type="Proteomes" id="UP001597124"/>
    </source>
</evidence>
<dbReference type="Gene3D" id="1.10.260.40">
    <property type="entry name" value="lambda repressor-like DNA-binding domains"/>
    <property type="match status" value="1"/>
</dbReference>
<accession>A0ABW3BX95</accession>
<evidence type="ECO:0000313" key="2">
    <source>
        <dbReference type="EMBL" id="MFD0846865.1"/>
    </source>
</evidence>
<reference evidence="3" key="1">
    <citation type="journal article" date="2019" name="Int. J. Syst. Evol. Microbiol.">
        <title>The Global Catalogue of Microorganisms (GCM) 10K type strain sequencing project: providing services to taxonomists for standard genome sequencing and annotation.</title>
        <authorList>
            <consortium name="The Broad Institute Genomics Platform"/>
            <consortium name="The Broad Institute Genome Sequencing Center for Infectious Disease"/>
            <person name="Wu L."/>
            <person name="Ma J."/>
        </authorList>
    </citation>
    <scope>NUCLEOTIDE SEQUENCE [LARGE SCALE GENOMIC DNA]</scope>
    <source>
        <strain evidence="3">CCUG 52537</strain>
    </source>
</reference>
<keyword evidence="3" id="KW-1185">Reference proteome</keyword>
<dbReference type="InterPro" id="IPR001387">
    <property type="entry name" value="Cro/C1-type_HTH"/>
</dbReference>
<dbReference type="SUPFAM" id="SSF47413">
    <property type="entry name" value="lambda repressor-like DNA-binding domains"/>
    <property type="match status" value="1"/>
</dbReference>
<protein>
    <submittedName>
        <fullName evidence="2">Helix-turn-helix domain-containing protein</fullName>
    </submittedName>
</protein>
<dbReference type="Proteomes" id="UP001597124">
    <property type="component" value="Unassembled WGS sequence"/>
</dbReference>
<feature type="domain" description="HTH cro/C1-type" evidence="1">
    <location>
        <begin position="17"/>
        <end position="71"/>
    </location>
</feature>
<dbReference type="SMART" id="SM00530">
    <property type="entry name" value="HTH_XRE"/>
    <property type="match status" value="1"/>
</dbReference>
<dbReference type="RefSeq" id="WP_381484843.1">
    <property type="nucleotide sequence ID" value="NZ_JBHTIK010000001.1"/>
</dbReference>